<feature type="region of interest" description="Disordered" evidence="1">
    <location>
        <begin position="227"/>
        <end position="277"/>
    </location>
</feature>
<organism evidence="4 5">
    <name type="scientific">Cyphellophora europaea (strain CBS 101466)</name>
    <name type="common">Phialophora europaea</name>
    <dbReference type="NCBI Taxonomy" id="1220924"/>
    <lineage>
        <taxon>Eukaryota</taxon>
        <taxon>Fungi</taxon>
        <taxon>Dikarya</taxon>
        <taxon>Ascomycota</taxon>
        <taxon>Pezizomycotina</taxon>
        <taxon>Eurotiomycetes</taxon>
        <taxon>Chaetothyriomycetidae</taxon>
        <taxon>Chaetothyriales</taxon>
        <taxon>Cyphellophoraceae</taxon>
        <taxon>Cyphellophora</taxon>
    </lineage>
</organism>
<dbReference type="RefSeq" id="XP_008720589.1">
    <property type="nucleotide sequence ID" value="XM_008722367.1"/>
</dbReference>
<dbReference type="InterPro" id="IPR007065">
    <property type="entry name" value="HPP"/>
</dbReference>
<keyword evidence="2" id="KW-0812">Transmembrane</keyword>
<gene>
    <name evidence="4" type="ORF">HMPREF1541_08047</name>
</gene>
<name>W2RKN9_CYPE1</name>
<proteinExistence type="predicted"/>
<dbReference type="OrthoDB" id="2016548at2759"/>
<reference evidence="4 5" key="1">
    <citation type="submission" date="2013-03" db="EMBL/GenBank/DDBJ databases">
        <title>The Genome Sequence of Phialophora europaea CBS 101466.</title>
        <authorList>
            <consortium name="The Broad Institute Genomics Platform"/>
            <person name="Cuomo C."/>
            <person name="de Hoog S."/>
            <person name="Gorbushina A."/>
            <person name="Walker B."/>
            <person name="Young S.K."/>
            <person name="Zeng Q."/>
            <person name="Gargeya S."/>
            <person name="Fitzgerald M."/>
            <person name="Haas B."/>
            <person name="Abouelleil A."/>
            <person name="Allen A.W."/>
            <person name="Alvarado L."/>
            <person name="Arachchi H.M."/>
            <person name="Berlin A.M."/>
            <person name="Chapman S.B."/>
            <person name="Gainer-Dewar J."/>
            <person name="Goldberg J."/>
            <person name="Griggs A."/>
            <person name="Gujja S."/>
            <person name="Hansen M."/>
            <person name="Howarth C."/>
            <person name="Imamovic A."/>
            <person name="Ireland A."/>
            <person name="Larimer J."/>
            <person name="McCowan C."/>
            <person name="Murphy C."/>
            <person name="Pearson M."/>
            <person name="Poon T.W."/>
            <person name="Priest M."/>
            <person name="Roberts A."/>
            <person name="Saif S."/>
            <person name="Shea T."/>
            <person name="Sisk P."/>
            <person name="Sykes S."/>
            <person name="Wortman J."/>
            <person name="Nusbaum C."/>
            <person name="Birren B."/>
        </authorList>
    </citation>
    <scope>NUCLEOTIDE SEQUENCE [LARGE SCALE GENOMIC DNA]</scope>
    <source>
        <strain evidence="4 5">CBS 101466</strain>
    </source>
</reference>
<dbReference type="InterPro" id="IPR058581">
    <property type="entry name" value="TM_HPP"/>
</dbReference>
<dbReference type="GeneID" id="19975386"/>
<dbReference type="AlphaFoldDB" id="W2RKN9"/>
<dbReference type="PANTHER" id="PTHR33741:SF5">
    <property type="entry name" value="TRANSMEMBRANE PROTEIN DDB_G0269096-RELATED"/>
    <property type="match status" value="1"/>
</dbReference>
<dbReference type="EMBL" id="KB822724">
    <property type="protein sequence ID" value="ETN37057.1"/>
    <property type="molecule type" value="Genomic_DNA"/>
</dbReference>
<feature type="transmembrane region" description="Helical" evidence="2">
    <location>
        <begin position="139"/>
        <end position="159"/>
    </location>
</feature>
<accession>W2RKN9</accession>
<dbReference type="STRING" id="1220924.W2RKN9"/>
<evidence type="ECO:0000259" key="3">
    <source>
        <dbReference type="Pfam" id="PF04982"/>
    </source>
</evidence>
<evidence type="ECO:0000313" key="5">
    <source>
        <dbReference type="Proteomes" id="UP000030752"/>
    </source>
</evidence>
<dbReference type="InParanoid" id="W2RKN9"/>
<dbReference type="PANTHER" id="PTHR33741">
    <property type="entry name" value="TRANSMEMBRANE PROTEIN DDB_G0269096-RELATED"/>
    <property type="match status" value="1"/>
</dbReference>
<evidence type="ECO:0000313" key="4">
    <source>
        <dbReference type="EMBL" id="ETN37057.1"/>
    </source>
</evidence>
<keyword evidence="5" id="KW-1185">Reference proteome</keyword>
<feature type="domain" description="HPP transmembrane region" evidence="3">
    <location>
        <begin position="45"/>
        <end position="209"/>
    </location>
</feature>
<dbReference type="eggNOG" id="ENOG502S3SU">
    <property type="taxonomic scope" value="Eukaryota"/>
</dbReference>
<feature type="compositionally biased region" description="Polar residues" evidence="1">
    <location>
        <begin position="254"/>
        <end position="271"/>
    </location>
</feature>
<evidence type="ECO:0000256" key="1">
    <source>
        <dbReference type="SAM" id="MobiDB-lite"/>
    </source>
</evidence>
<feature type="transmembrane region" description="Helical" evidence="2">
    <location>
        <begin position="48"/>
        <end position="72"/>
    </location>
</feature>
<feature type="compositionally biased region" description="Basic and acidic residues" evidence="1">
    <location>
        <begin position="236"/>
        <end position="253"/>
    </location>
</feature>
<evidence type="ECO:0000256" key="2">
    <source>
        <dbReference type="SAM" id="Phobius"/>
    </source>
</evidence>
<sequence>MAPSNPYDIDAWTNPYTPRPPFRHLPAPVARFFGYRSPSSSPQQPHTLVVWACSFLGAFLGVSLLEGVYLNLPALSGHTVPTIIASFGASAILSYNTIETPLAQPRNLVFGHFLSALIGTCITKLFHLLPYAEFNKLRWLAGSLSVGVASVVMGMTKTVHPPAGATALLCATTVEITELGWWFLPLVLLGCMLMLTSALIINNVARRYPVYWWTPADLDKAKADRKAGDVETASQAKKEEEEKTKKQEDEKLRSLSQTDSDSATRSETSGRTPGENLLLSRKHQIMIEGDRIVVPDWMHTDEWELSILETLRQRVRNGPPDTATTRQEP</sequence>
<dbReference type="Pfam" id="PF04982">
    <property type="entry name" value="TM_HPP"/>
    <property type="match status" value="1"/>
</dbReference>
<keyword evidence="2" id="KW-1133">Transmembrane helix</keyword>
<dbReference type="Proteomes" id="UP000030752">
    <property type="component" value="Unassembled WGS sequence"/>
</dbReference>
<keyword evidence="2" id="KW-0472">Membrane</keyword>
<dbReference type="HOGENOM" id="CLU_040397_0_1_1"/>
<dbReference type="VEuPathDB" id="FungiDB:HMPREF1541_08047"/>
<protein>
    <recommendedName>
        <fullName evidence="3">HPP transmembrane region domain-containing protein</fullName>
    </recommendedName>
</protein>
<feature type="transmembrane region" description="Helical" evidence="2">
    <location>
        <begin position="179"/>
        <end position="201"/>
    </location>
</feature>
<feature type="transmembrane region" description="Helical" evidence="2">
    <location>
        <begin position="79"/>
        <end position="98"/>
    </location>
</feature>
<feature type="transmembrane region" description="Helical" evidence="2">
    <location>
        <begin position="110"/>
        <end position="132"/>
    </location>
</feature>